<evidence type="ECO:0000313" key="1">
    <source>
        <dbReference type="EMBL" id="NME71568.1"/>
    </source>
</evidence>
<accession>A0A7X9RZE3</accession>
<reference evidence="1 2" key="1">
    <citation type="submission" date="2020-04" db="EMBL/GenBank/DDBJ databases">
        <title>Flammeovirga sp. SR4, a novel species isolated from seawater.</title>
        <authorList>
            <person name="Wang X."/>
        </authorList>
    </citation>
    <scope>NUCLEOTIDE SEQUENCE [LARGE SCALE GENOMIC DNA]</scope>
    <source>
        <strain evidence="1 2">ATCC 23126</strain>
    </source>
</reference>
<sequence>MKFIITRKPEPKHKCVWRRNGYKYIGEFKNKLDATQAFPNAHVEILSEKK</sequence>
<evidence type="ECO:0000313" key="2">
    <source>
        <dbReference type="Proteomes" id="UP000576082"/>
    </source>
</evidence>
<organism evidence="1 2">
    <name type="scientific">Flammeovirga aprica JL-4</name>
    <dbReference type="NCBI Taxonomy" id="694437"/>
    <lineage>
        <taxon>Bacteria</taxon>
        <taxon>Pseudomonadati</taxon>
        <taxon>Bacteroidota</taxon>
        <taxon>Cytophagia</taxon>
        <taxon>Cytophagales</taxon>
        <taxon>Flammeovirgaceae</taxon>
        <taxon>Flammeovirga</taxon>
    </lineage>
</organism>
<proteinExistence type="predicted"/>
<gene>
    <name evidence="1" type="ORF">HHU12_26610</name>
</gene>
<dbReference type="AlphaFoldDB" id="A0A7X9RZE3"/>
<keyword evidence="2" id="KW-1185">Reference proteome</keyword>
<dbReference type="RefSeq" id="WP_169659780.1">
    <property type="nucleotide sequence ID" value="NZ_JABANE010000104.1"/>
</dbReference>
<protein>
    <submittedName>
        <fullName evidence="1">Uncharacterized protein</fullName>
    </submittedName>
</protein>
<comment type="caution">
    <text evidence="1">The sequence shown here is derived from an EMBL/GenBank/DDBJ whole genome shotgun (WGS) entry which is preliminary data.</text>
</comment>
<name>A0A7X9RZE3_9BACT</name>
<dbReference type="EMBL" id="JABANE010000104">
    <property type="protein sequence ID" value="NME71568.1"/>
    <property type="molecule type" value="Genomic_DNA"/>
</dbReference>
<dbReference type="Proteomes" id="UP000576082">
    <property type="component" value="Unassembled WGS sequence"/>
</dbReference>